<comment type="caution">
    <text evidence="2">The sequence shown here is derived from an EMBL/GenBank/DDBJ whole genome shotgun (WGS) entry which is preliminary data.</text>
</comment>
<evidence type="ECO:0000256" key="1">
    <source>
        <dbReference type="SAM" id="MobiDB-lite"/>
    </source>
</evidence>
<keyword evidence="3" id="KW-1185">Reference proteome</keyword>
<evidence type="ECO:0000313" key="2">
    <source>
        <dbReference type="EMBL" id="TQJ10933.1"/>
    </source>
</evidence>
<dbReference type="AlphaFoldDB" id="A0A542E6H0"/>
<dbReference type="RefSeq" id="WP_141850085.1">
    <property type="nucleotide sequence ID" value="NZ_BAAAPR010000019.1"/>
</dbReference>
<sequence length="96" mass="9836">MTDVSNENMPPEPHDGIDAAAGQDAKAFERNQSNPLARASDGGPPPTEAPQPGELPERGGTGVGDPTAGVEISDEDLDEAVPGDTGPEHPGVRRQS</sequence>
<proteinExistence type="predicted"/>
<accession>A0A542E6H0</accession>
<dbReference type="EMBL" id="VFMN01000001">
    <property type="protein sequence ID" value="TQJ10933.1"/>
    <property type="molecule type" value="Genomic_DNA"/>
</dbReference>
<dbReference type="OrthoDB" id="5191625at2"/>
<reference evidence="2 3" key="1">
    <citation type="submission" date="2019-06" db="EMBL/GenBank/DDBJ databases">
        <title>Sequencing the genomes of 1000 actinobacteria strains.</title>
        <authorList>
            <person name="Klenk H.-P."/>
        </authorList>
    </citation>
    <scope>NUCLEOTIDE SEQUENCE [LARGE SCALE GENOMIC DNA]</scope>
    <source>
        <strain evidence="2 3">DSM 18607</strain>
    </source>
</reference>
<evidence type="ECO:0000313" key="3">
    <source>
        <dbReference type="Proteomes" id="UP000317893"/>
    </source>
</evidence>
<gene>
    <name evidence="2" type="ORF">FB458_4076</name>
</gene>
<feature type="compositionally biased region" description="Basic and acidic residues" evidence="1">
    <location>
        <begin position="86"/>
        <end position="96"/>
    </location>
</feature>
<name>A0A542E6H0_9MICO</name>
<protein>
    <submittedName>
        <fullName evidence="2">Uncharacterized protein</fullName>
    </submittedName>
</protein>
<feature type="region of interest" description="Disordered" evidence="1">
    <location>
        <begin position="1"/>
        <end position="96"/>
    </location>
</feature>
<organism evidence="2 3">
    <name type="scientific">Lapillicoccus jejuensis</name>
    <dbReference type="NCBI Taxonomy" id="402171"/>
    <lineage>
        <taxon>Bacteria</taxon>
        <taxon>Bacillati</taxon>
        <taxon>Actinomycetota</taxon>
        <taxon>Actinomycetes</taxon>
        <taxon>Micrococcales</taxon>
        <taxon>Intrasporangiaceae</taxon>
        <taxon>Lapillicoccus</taxon>
    </lineage>
</organism>
<feature type="compositionally biased region" description="Acidic residues" evidence="1">
    <location>
        <begin position="72"/>
        <end position="81"/>
    </location>
</feature>
<dbReference type="Proteomes" id="UP000317893">
    <property type="component" value="Unassembled WGS sequence"/>
</dbReference>